<sequence>MRLGAWLKFPAALWWGSLTTLGFIVVPLLFSHLPSKQLAGNMAARLFEAQTWVSVACGLVLLLALRFQKEKTANTALSSEKYIENQPLSGVFIAYDAIIYIALGMLLALLIQFGIAPRIVARENLMLWHSLGSLMYFAQWICAGVVLWKVR</sequence>
<keyword evidence="4 5" id="KW-0472">Membrane</keyword>
<organism evidence="7">
    <name type="scientific">uncultured bacterium A1Q1_fos_1266</name>
    <dbReference type="NCBI Taxonomy" id="1256546"/>
    <lineage>
        <taxon>Bacteria</taxon>
        <taxon>environmental samples</taxon>
    </lineage>
</organism>
<evidence type="ECO:0000259" key="6">
    <source>
        <dbReference type="Pfam" id="PF13664"/>
    </source>
</evidence>
<proteinExistence type="predicted"/>
<protein>
    <recommendedName>
        <fullName evidence="6">TMEM205-like domain-containing protein</fullName>
    </recommendedName>
</protein>
<evidence type="ECO:0000313" key="7">
    <source>
        <dbReference type="EMBL" id="AGC72259.1"/>
    </source>
</evidence>
<feature type="domain" description="TMEM205-like" evidence="6">
    <location>
        <begin position="11"/>
        <end position="122"/>
    </location>
</feature>
<comment type="subcellular location">
    <subcellularLocation>
        <location evidence="1">Membrane</location>
    </subcellularLocation>
</comment>
<evidence type="ECO:0000256" key="1">
    <source>
        <dbReference type="ARBA" id="ARBA00004370"/>
    </source>
</evidence>
<keyword evidence="3 5" id="KW-1133">Transmembrane helix</keyword>
<feature type="transmembrane region" description="Helical" evidence="5">
    <location>
        <begin position="127"/>
        <end position="148"/>
    </location>
</feature>
<accession>L7VXA5</accession>
<evidence type="ECO:0000256" key="5">
    <source>
        <dbReference type="SAM" id="Phobius"/>
    </source>
</evidence>
<dbReference type="AlphaFoldDB" id="L7VXA5"/>
<evidence type="ECO:0000256" key="2">
    <source>
        <dbReference type="ARBA" id="ARBA00022692"/>
    </source>
</evidence>
<dbReference type="GO" id="GO:0016020">
    <property type="term" value="C:membrane"/>
    <property type="evidence" value="ECO:0007669"/>
    <property type="project" value="UniProtKB-SubCell"/>
</dbReference>
<feature type="transmembrane region" description="Helical" evidence="5">
    <location>
        <begin position="88"/>
        <end position="115"/>
    </location>
</feature>
<keyword evidence="2 5" id="KW-0812">Transmembrane</keyword>
<dbReference type="EMBL" id="JX649897">
    <property type="protein sequence ID" value="AGC72259.1"/>
    <property type="molecule type" value="Genomic_DNA"/>
</dbReference>
<feature type="transmembrane region" description="Helical" evidence="5">
    <location>
        <begin position="50"/>
        <end position="67"/>
    </location>
</feature>
<evidence type="ECO:0000256" key="3">
    <source>
        <dbReference type="ARBA" id="ARBA00022989"/>
    </source>
</evidence>
<dbReference type="InterPro" id="IPR025423">
    <property type="entry name" value="TMEM205-like"/>
</dbReference>
<evidence type="ECO:0000256" key="4">
    <source>
        <dbReference type="ARBA" id="ARBA00023136"/>
    </source>
</evidence>
<dbReference type="Pfam" id="PF13664">
    <property type="entry name" value="DUF4149"/>
    <property type="match status" value="1"/>
</dbReference>
<feature type="transmembrane region" description="Helical" evidence="5">
    <location>
        <begin position="12"/>
        <end position="30"/>
    </location>
</feature>
<reference evidence="7" key="1">
    <citation type="submission" date="2012-09" db="EMBL/GenBank/DDBJ databases">
        <title>Metagenomic Characterization of a Microbial Community in Wastewater Detects High Levels of Antibiotic Resistance.</title>
        <authorList>
            <person name="Abrams M."/>
            <person name="Caldwell A."/>
            <person name="Vandaei E."/>
            <person name="Lee W."/>
            <person name="Perrott J."/>
            <person name="Khan S.Y."/>
            <person name="Ta J."/>
            <person name="Romero D."/>
            <person name="Nguyen V."/>
            <person name="Pourmand N."/>
            <person name="Ouverney C.C."/>
        </authorList>
    </citation>
    <scope>NUCLEOTIDE SEQUENCE</scope>
</reference>
<name>L7VXA5_9BACT</name>